<gene>
    <name evidence="1" type="ORF">CgunFtcFv8_018417</name>
</gene>
<protein>
    <submittedName>
        <fullName evidence="1">Uncharacterized protein</fullName>
    </submittedName>
</protein>
<dbReference type="GO" id="GO:0070095">
    <property type="term" value="F:fructose-6-phosphate binding"/>
    <property type="evidence" value="ECO:0007669"/>
    <property type="project" value="TreeGrafter"/>
</dbReference>
<dbReference type="Gene3D" id="1.10.8.1080">
    <property type="match status" value="1"/>
</dbReference>
<reference evidence="1 2" key="1">
    <citation type="journal article" date="2023" name="Mol. Biol. Evol.">
        <title>Genomics of Secondarily Temperate Adaptation in the Only Non-Antarctic Icefish.</title>
        <authorList>
            <person name="Rivera-Colon A.G."/>
            <person name="Rayamajhi N."/>
            <person name="Minhas B.F."/>
            <person name="Madrigal G."/>
            <person name="Bilyk K.T."/>
            <person name="Yoon V."/>
            <person name="Hune M."/>
            <person name="Gregory S."/>
            <person name="Cheng C.H.C."/>
            <person name="Catchen J.M."/>
        </authorList>
    </citation>
    <scope>NUCLEOTIDE SEQUENCE [LARGE SCALE GENOMIC DNA]</scope>
    <source>
        <tissue evidence="1">White muscle</tissue>
    </source>
</reference>
<dbReference type="GO" id="GO:0005829">
    <property type="term" value="C:cytosol"/>
    <property type="evidence" value="ECO:0007669"/>
    <property type="project" value="TreeGrafter"/>
</dbReference>
<dbReference type="GO" id="GO:0005654">
    <property type="term" value="C:nucleoplasm"/>
    <property type="evidence" value="ECO:0007669"/>
    <property type="project" value="TreeGrafter"/>
</dbReference>
<dbReference type="Gene3D" id="3.40.50.10490">
    <property type="entry name" value="Glucose-6-phosphate isomerase like protein, domain 1"/>
    <property type="match status" value="1"/>
</dbReference>
<name>A0AAN8BTA7_CHAGU</name>
<evidence type="ECO:0000313" key="1">
    <source>
        <dbReference type="EMBL" id="KAK5891131.1"/>
    </source>
</evidence>
<dbReference type="Pfam" id="PF20741">
    <property type="entry name" value="GKRP-like_C"/>
    <property type="match status" value="1"/>
</dbReference>
<dbReference type="GO" id="GO:0004857">
    <property type="term" value="F:enzyme inhibitor activity"/>
    <property type="evidence" value="ECO:0007669"/>
    <property type="project" value="TreeGrafter"/>
</dbReference>
<dbReference type="GO" id="GO:0009750">
    <property type="term" value="P:response to fructose"/>
    <property type="evidence" value="ECO:0007669"/>
    <property type="project" value="TreeGrafter"/>
</dbReference>
<proteinExistence type="predicted"/>
<dbReference type="InterPro" id="IPR040190">
    <property type="entry name" value="MURQ/GCKR"/>
</dbReference>
<dbReference type="AlphaFoldDB" id="A0AAN8BTA7"/>
<dbReference type="GO" id="GO:0019899">
    <property type="term" value="F:enzyme binding"/>
    <property type="evidence" value="ECO:0007669"/>
    <property type="project" value="TreeGrafter"/>
</dbReference>
<organism evidence="1 2">
    <name type="scientific">Champsocephalus gunnari</name>
    <name type="common">Mackerel icefish</name>
    <dbReference type="NCBI Taxonomy" id="52237"/>
    <lineage>
        <taxon>Eukaryota</taxon>
        <taxon>Metazoa</taxon>
        <taxon>Chordata</taxon>
        <taxon>Craniata</taxon>
        <taxon>Vertebrata</taxon>
        <taxon>Euteleostomi</taxon>
        <taxon>Actinopterygii</taxon>
        <taxon>Neopterygii</taxon>
        <taxon>Teleostei</taxon>
        <taxon>Neoteleostei</taxon>
        <taxon>Acanthomorphata</taxon>
        <taxon>Eupercaria</taxon>
        <taxon>Perciformes</taxon>
        <taxon>Notothenioidei</taxon>
        <taxon>Channichthyidae</taxon>
        <taxon>Champsocephalus</taxon>
    </lineage>
</organism>
<dbReference type="PANTHER" id="PTHR10088:SF4">
    <property type="entry name" value="GLUCOKINASE REGULATORY PROTEIN"/>
    <property type="match status" value="1"/>
</dbReference>
<dbReference type="GO" id="GO:0042593">
    <property type="term" value="P:glucose homeostasis"/>
    <property type="evidence" value="ECO:0007669"/>
    <property type="project" value="TreeGrafter"/>
</dbReference>
<accession>A0AAN8BTA7</accession>
<evidence type="ECO:0000313" key="2">
    <source>
        <dbReference type="Proteomes" id="UP001331515"/>
    </source>
</evidence>
<dbReference type="EMBL" id="JAURVH010001536">
    <property type="protein sequence ID" value="KAK5891131.1"/>
    <property type="molecule type" value="Genomic_DNA"/>
</dbReference>
<comment type="caution">
    <text evidence="1">The sequence shown here is derived from an EMBL/GenBank/DDBJ whole genome shotgun (WGS) entry which is preliminary data.</text>
</comment>
<sequence length="127" mass="13898">MQWELCTKLFLNALSTGAHVLKGNIYQNHMMDMQVTNSKLLQSHSITAGCPESKCEEALLKAVYKVDNLTVEITSSDISTHTHTARTRTKVVPLALVCLLTGCSLAGAELRLEQQPIVRDAVEACLS</sequence>
<dbReference type="Proteomes" id="UP001331515">
    <property type="component" value="Unassembled WGS sequence"/>
</dbReference>
<keyword evidence="2" id="KW-1185">Reference proteome</keyword>
<dbReference type="PANTHER" id="PTHR10088">
    <property type="entry name" value="GLUCOKINASE REGULATORY PROTEIN"/>
    <property type="match status" value="1"/>
</dbReference>
<dbReference type="GO" id="GO:0030246">
    <property type="term" value="F:carbohydrate binding"/>
    <property type="evidence" value="ECO:0007669"/>
    <property type="project" value="TreeGrafter"/>
</dbReference>